<reference evidence="1" key="1">
    <citation type="submission" date="2021-02" db="EMBL/GenBank/DDBJ databases">
        <authorList>
            <person name="Nowell W R."/>
        </authorList>
    </citation>
    <scope>NUCLEOTIDE SEQUENCE</scope>
</reference>
<dbReference type="Proteomes" id="UP000681722">
    <property type="component" value="Unassembled WGS sequence"/>
</dbReference>
<evidence type="ECO:0000313" key="3">
    <source>
        <dbReference type="Proteomes" id="UP000663829"/>
    </source>
</evidence>
<gene>
    <name evidence="1" type="ORF">GPM918_LOCUS25496</name>
    <name evidence="2" type="ORF">SRO942_LOCUS25502</name>
</gene>
<proteinExistence type="predicted"/>
<accession>A0A814Z183</accession>
<dbReference type="EMBL" id="CAJOBC010009923">
    <property type="protein sequence ID" value="CAF3999898.1"/>
    <property type="molecule type" value="Genomic_DNA"/>
</dbReference>
<evidence type="ECO:0000313" key="1">
    <source>
        <dbReference type="EMBL" id="CAF1237600.1"/>
    </source>
</evidence>
<dbReference type="Proteomes" id="UP000663829">
    <property type="component" value="Unassembled WGS sequence"/>
</dbReference>
<comment type="caution">
    <text evidence="1">The sequence shown here is derived from an EMBL/GenBank/DDBJ whole genome shotgun (WGS) entry which is preliminary data.</text>
</comment>
<name>A0A814Z183_9BILA</name>
<organism evidence="1 3">
    <name type="scientific">Didymodactylos carnosus</name>
    <dbReference type="NCBI Taxonomy" id="1234261"/>
    <lineage>
        <taxon>Eukaryota</taxon>
        <taxon>Metazoa</taxon>
        <taxon>Spiralia</taxon>
        <taxon>Gnathifera</taxon>
        <taxon>Rotifera</taxon>
        <taxon>Eurotatoria</taxon>
        <taxon>Bdelloidea</taxon>
        <taxon>Philodinida</taxon>
        <taxon>Philodinidae</taxon>
        <taxon>Didymodactylos</taxon>
    </lineage>
</organism>
<keyword evidence="3" id="KW-1185">Reference proteome</keyword>
<dbReference type="AlphaFoldDB" id="A0A814Z183"/>
<dbReference type="EMBL" id="CAJNOQ010009919">
    <property type="protein sequence ID" value="CAF1237600.1"/>
    <property type="molecule type" value="Genomic_DNA"/>
</dbReference>
<sequence>MFWFSESNTEGIITLDFNKPRFSIGISELHLSYLDKKSIDEVANVAQDLKGLETLKLEMSTVEEQWAMFLRKLDDDTIPSDHAEEECNKLIDLLRKDYKEEKIIKNSYYHTVIANDIIMNEWSIRNSSKAKPALSHFEKAVQLDEAASGAAHLGIAWCTLIIQDKNYKKKALESFDKSLKILSNEMAMLNSMQLLLEQKQPTFIGSELYKQLMTK</sequence>
<evidence type="ECO:0000313" key="2">
    <source>
        <dbReference type="EMBL" id="CAF3999898.1"/>
    </source>
</evidence>
<feature type="non-terminal residue" evidence="1">
    <location>
        <position position="215"/>
    </location>
</feature>
<protein>
    <submittedName>
        <fullName evidence="1">Uncharacterized protein</fullName>
    </submittedName>
</protein>